<evidence type="ECO:0000313" key="9">
    <source>
        <dbReference type="Proteomes" id="UP000695022"/>
    </source>
</evidence>
<dbReference type="CDD" id="cd14687">
    <property type="entry name" value="bZIP_ATF2"/>
    <property type="match status" value="1"/>
</dbReference>
<comment type="subcellular location">
    <subcellularLocation>
        <location evidence="1">Nucleus</location>
    </subcellularLocation>
</comment>
<keyword evidence="4" id="KW-0539">Nucleus</keyword>
<evidence type="ECO:0000259" key="7">
    <source>
        <dbReference type="PROSITE" id="PS50157"/>
    </source>
</evidence>
<dbReference type="Gene3D" id="1.20.5.170">
    <property type="match status" value="1"/>
</dbReference>
<dbReference type="PROSITE" id="PS50217">
    <property type="entry name" value="BZIP"/>
    <property type="match status" value="1"/>
</dbReference>
<evidence type="ECO:0000313" key="11">
    <source>
        <dbReference type="RefSeq" id="XP_014670358.1"/>
    </source>
</evidence>
<dbReference type="InterPro" id="IPR036236">
    <property type="entry name" value="Znf_C2H2_sf"/>
</dbReference>
<dbReference type="PROSITE" id="PS50157">
    <property type="entry name" value="ZINC_FINGER_C2H2_2"/>
    <property type="match status" value="1"/>
</dbReference>
<dbReference type="PROSITE" id="PS00028">
    <property type="entry name" value="ZINC_FINGER_C2H2_1"/>
    <property type="match status" value="1"/>
</dbReference>
<reference evidence="10 11" key="1">
    <citation type="submission" date="2025-05" db="UniProtKB">
        <authorList>
            <consortium name="RefSeq"/>
        </authorList>
    </citation>
    <scope>IDENTIFICATION</scope>
</reference>
<sequence length="572" mass="61311">MMEDDDKPFACTVPSCNQRFTNEDHLTVHKQKHQMTLAIGARTTNVGMFIADQTPTPTRFLRNCEEVGLFQDLHSVNPFEESFKKAAAAVSAGNPVPHHEADQSDVLHTPCIITVDKPPICRRPVSDSPDVIVFASIPETPQPSSATRATEESEVVVEQTATAGEQVTTLTETVCQQEQLAFTTVQLQTSIPTSSIPKASYSAPVVVPHVVISSQQSRRDALDSSQTAGHIVCTAAQVLNTAPVVVTAPSQILSQQGVNASNQVVLAPHAVQLLLKLSDGKTVPVQVPQSGAAILPVVAPANSTSRPGIVTTSVRSAAPPNVSLAKLKLKAVLTQNQIQSNSGQRLVPGVKVISSAPALSLNGTVCMTQPISTCTATSSSPEVMVTSLTTRRRRSSETDDPDEKRRRFLERNRAAATRCRTKRKMWITALETKSDGLLNVNTHLQNEVHMLRQEIVQLKTMLLAHKDCPVTLQQARARLQQTTQGNKSDSDELASGDTVPVQGSISVSVPAGQNNAVLEEKNDAPTVEANLHTLAATMIEQADAVGNSVVTVYSKITTSTMNSTDSSSRDSQ</sequence>
<proteinExistence type="predicted"/>
<dbReference type="SMART" id="SM00338">
    <property type="entry name" value="BRLZ"/>
    <property type="match status" value="1"/>
</dbReference>
<dbReference type="SMART" id="SM00355">
    <property type="entry name" value="ZnF_C2H2"/>
    <property type="match status" value="1"/>
</dbReference>
<feature type="region of interest" description="Disordered" evidence="6">
    <location>
        <begin position="382"/>
        <end position="404"/>
    </location>
</feature>
<dbReference type="SUPFAM" id="SSF57959">
    <property type="entry name" value="Leucine zipper domain"/>
    <property type="match status" value="1"/>
</dbReference>
<accession>A0ABM1EDT6</accession>
<feature type="domain" description="BZIP" evidence="8">
    <location>
        <begin position="402"/>
        <end position="465"/>
    </location>
</feature>
<evidence type="ECO:0000256" key="3">
    <source>
        <dbReference type="ARBA" id="ARBA00023163"/>
    </source>
</evidence>
<evidence type="ECO:0000256" key="1">
    <source>
        <dbReference type="ARBA" id="ARBA00004123"/>
    </source>
</evidence>
<dbReference type="PROSITE" id="PS00036">
    <property type="entry name" value="BZIP_BASIC"/>
    <property type="match status" value="1"/>
</dbReference>
<name>A0ABM1EDT6_PRICU</name>
<evidence type="ECO:0000313" key="10">
    <source>
        <dbReference type="RefSeq" id="XP_014670357.1"/>
    </source>
</evidence>
<keyword evidence="9" id="KW-1185">Reference proteome</keyword>
<evidence type="ECO:0000256" key="5">
    <source>
        <dbReference type="PROSITE-ProRule" id="PRU00042"/>
    </source>
</evidence>
<dbReference type="InterPro" id="IPR013087">
    <property type="entry name" value="Znf_C2H2_type"/>
</dbReference>
<evidence type="ECO:0000256" key="4">
    <source>
        <dbReference type="ARBA" id="ARBA00023242"/>
    </source>
</evidence>
<keyword evidence="3" id="KW-0804">Transcription</keyword>
<dbReference type="Pfam" id="PF00170">
    <property type="entry name" value="bZIP_1"/>
    <property type="match status" value="1"/>
</dbReference>
<dbReference type="InterPro" id="IPR051027">
    <property type="entry name" value="bZIP_transcription_factors"/>
</dbReference>
<keyword evidence="5" id="KW-0862">Zinc</keyword>
<dbReference type="GeneID" id="106811301"/>
<keyword evidence="5" id="KW-0479">Metal-binding</keyword>
<organism evidence="9 10">
    <name type="scientific">Priapulus caudatus</name>
    <name type="common">Priapulid worm</name>
    <dbReference type="NCBI Taxonomy" id="37621"/>
    <lineage>
        <taxon>Eukaryota</taxon>
        <taxon>Metazoa</taxon>
        <taxon>Ecdysozoa</taxon>
        <taxon>Scalidophora</taxon>
        <taxon>Priapulida</taxon>
        <taxon>Priapulimorpha</taxon>
        <taxon>Priapulimorphida</taxon>
        <taxon>Priapulidae</taxon>
        <taxon>Priapulus</taxon>
    </lineage>
</organism>
<feature type="region of interest" description="Disordered" evidence="6">
    <location>
        <begin position="482"/>
        <end position="507"/>
    </location>
</feature>
<dbReference type="Proteomes" id="UP000695022">
    <property type="component" value="Unplaced"/>
</dbReference>
<dbReference type="InterPro" id="IPR046347">
    <property type="entry name" value="bZIP_sf"/>
</dbReference>
<dbReference type="SUPFAM" id="SSF57667">
    <property type="entry name" value="beta-beta-alpha zinc fingers"/>
    <property type="match status" value="1"/>
</dbReference>
<dbReference type="Gene3D" id="3.30.160.60">
    <property type="entry name" value="Classic Zinc Finger"/>
    <property type="match status" value="1"/>
</dbReference>
<feature type="domain" description="C2H2-type" evidence="7">
    <location>
        <begin position="9"/>
        <end position="33"/>
    </location>
</feature>
<keyword evidence="5" id="KW-0863">Zinc-finger</keyword>
<evidence type="ECO:0000256" key="6">
    <source>
        <dbReference type="SAM" id="MobiDB-lite"/>
    </source>
</evidence>
<dbReference type="InterPro" id="IPR004827">
    <property type="entry name" value="bZIP"/>
</dbReference>
<dbReference type="RefSeq" id="XP_014670358.1">
    <property type="nucleotide sequence ID" value="XM_014814872.1"/>
</dbReference>
<dbReference type="RefSeq" id="XP_014670357.1">
    <property type="nucleotide sequence ID" value="XM_014814871.1"/>
</dbReference>
<keyword evidence="2" id="KW-0805">Transcription regulation</keyword>
<protein>
    <submittedName>
        <fullName evidence="10 11">Cyclic AMP-dependent transcription factor ATF-2-like isoform X1</fullName>
    </submittedName>
</protein>
<evidence type="ECO:0000256" key="2">
    <source>
        <dbReference type="ARBA" id="ARBA00023015"/>
    </source>
</evidence>
<evidence type="ECO:0000259" key="8">
    <source>
        <dbReference type="PROSITE" id="PS50217"/>
    </source>
</evidence>
<gene>
    <name evidence="10 11" type="primary">LOC106811301</name>
</gene>
<dbReference type="PANTHER" id="PTHR19304">
    <property type="entry name" value="CYCLIC-AMP RESPONSE ELEMENT BINDING PROTEIN"/>
    <property type="match status" value="1"/>
</dbReference>